<dbReference type="AlphaFoldDB" id="A0AB32W1J3"/>
<dbReference type="Pfam" id="PF09734">
    <property type="entry name" value="Tau95"/>
    <property type="match status" value="1"/>
</dbReference>
<evidence type="ECO:0000259" key="7">
    <source>
        <dbReference type="Pfam" id="PF17682"/>
    </source>
</evidence>
<comment type="subcellular location">
    <subcellularLocation>
        <location evidence="1">Nucleus</location>
    </subcellularLocation>
</comment>
<feature type="compositionally biased region" description="Basic and acidic residues" evidence="5">
    <location>
        <begin position="481"/>
        <end position="498"/>
    </location>
</feature>
<dbReference type="InterPro" id="IPR019136">
    <property type="entry name" value="TF_IIIC_su-5_HTH"/>
</dbReference>
<dbReference type="Proteomes" id="UP000694886">
    <property type="component" value="Chromosome 3"/>
</dbReference>
<evidence type="ECO:0000256" key="4">
    <source>
        <dbReference type="ARBA" id="ARBA00023242"/>
    </source>
</evidence>
<dbReference type="InterPro" id="IPR040454">
    <property type="entry name" value="TF_IIIC_Tfc1/Sfc1"/>
</dbReference>
<evidence type="ECO:0000256" key="1">
    <source>
        <dbReference type="ARBA" id="ARBA00004123"/>
    </source>
</evidence>
<reference evidence="9" key="2">
    <citation type="submission" date="2025-08" db="UniProtKB">
        <authorList>
            <consortium name="RefSeq"/>
        </authorList>
    </citation>
    <scope>IDENTIFICATION</scope>
</reference>
<feature type="compositionally biased region" description="Polar residues" evidence="5">
    <location>
        <begin position="102"/>
        <end position="124"/>
    </location>
</feature>
<evidence type="ECO:0000256" key="3">
    <source>
        <dbReference type="ARBA" id="ARBA00023163"/>
    </source>
</evidence>
<evidence type="ECO:0000256" key="2">
    <source>
        <dbReference type="ARBA" id="ARBA00023125"/>
    </source>
</evidence>
<feature type="domain" description="Transcription factor IIIC subunit Tfc1/Sfc1 triple barrel" evidence="7">
    <location>
        <begin position="20"/>
        <end position="153"/>
    </location>
</feature>
<evidence type="ECO:0000256" key="5">
    <source>
        <dbReference type="SAM" id="MobiDB-lite"/>
    </source>
</evidence>
<dbReference type="InterPro" id="IPR041499">
    <property type="entry name" value="Tfc1/Sfc1_N"/>
</dbReference>
<dbReference type="Gramene" id="Tc03v2_t016920.1">
    <property type="protein sequence ID" value="Tc03v2_p016920.1"/>
    <property type="gene ID" value="Tc03v2_g016920"/>
</dbReference>
<dbReference type="GO" id="GO:0000127">
    <property type="term" value="C:transcription factor TFIIIC complex"/>
    <property type="evidence" value="ECO:0007669"/>
    <property type="project" value="InterPro"/>
</dbReference>
<feature type="compositionally biased region" description="Acidic residues" evidence="5">
    <location>
        <begin position="499"/>
        <end position="510"/>
    </location>
</feature>
<evidence type="ECO:0000313" key="8">
    <source>
        <dbReference type="Proteomes" id="UP000694886"/>
    </source>
</evidence>
<proteinExistence type="predicted"/>
<dbReference type="InterPro" id="IPR042536">
    <property type="entry name" value="TFIIIC_tauA_Sfc1"/>
</dbReference>
<feature type="region of interest" description="Disordered" evidence="5">
    <location>
        <begin position="481"/>
        <end position="510"/>
    </location>
</feature>
<dbReference type="Pfam" id="PF17682">
    <property type="entry name" value="Tau95_N"/>
    <property type="match status" value="1"/>
</dbReference>
<evidence type="ECO:0000313" key="9">
    <source>
        <dbReference type="RefSeq" id="XP_017973818.1"/>
    </source>
</evidence>
<dbReference type="PANTHER" id="PTHR13230:SF5">
    <property type="entry name" value="GENERAL TRANSCRIPTION FACTOR 3C POLYPEPTIDE 5"/>
    <property type="match status" value="1"/>
</dbReference>
<evidence type="ECO:0000259" key="6">
    <source>
        <dbReference type="Pfam" id="PF09734"/>
    </source>
</evidence>
<protein>
    <submittedName>
        <fullName evidence="9">General transcription factor 3C polypeptide 5 isoform X1</fullName>
    </submittedName>
</protein>
<name>A0AB32W1J3_THECC</name>
<feature type="domain" description="Transcription factor IIIC subunit 5 HTH" evidence="6">
    <location>
        <begin position="192"/>
        <end position="342"/>
    </location>
</feature>
<gene>
    <name evidence="9" type="primary">LOC18605820</name>
</gene>
<reference evidence="8" key="1">
    <citation type="journal article" date="1997" name="Nucleic Acids Res.">
        <title>tRNAscan-SE: a program for improved detection of transfer RNA genes in genomic sequence.</title>
        <authorList>
            <person name="Lowe T.M."/>
            <person name="Eddy S.R."/>
        </authorList>
    </citation>
    <scope>NUCLEOTIDE SEQUENCE [LARGE SCALE GENOMIC DNA]</scope>
    <source>
        <strain evidence="8">r\B97-61/B2</strain>
    </source>
</reference>
<keyword evidence="4" id="KW-0539">Nucleus</keyword>
<keyword evidence="3" id="KW-0804">Transcription</keyword>
<feature type="region of interest" description="Disordered" evidence="5">
    <location>
        <begin position="86"/>
        <end position="124"/>
    </location>
</feature>
<organism evidence="8 9">
    <name type="scientific">Theobroma cacao</name>
    <name type="common">Cacao</name>
    <name type="synonym">Cocoa</name>
    <dbReference type="NCBI Taxonomy" id="3641"/>
    <lineage>
        <taxon>Eukaryota</taxon>
        <taxon>Viridiplantae</taxon>
        <taxon>Streptophyta</taxon>
        <taxon>Embryophyta</taxon>
        <taxon>Tracheophyta</taxon>
        <taxon>Spermatophyta</taxon>
        <taxon>Magnoliopsida</taxon>
        <taxon>eudicotyledons</taxon>
        <taxon>Gunneridae</taxon>
        <taxon>Pentapetalae</taxon>
        <taxon>rosids</taxon>
        <taxon>malvids</taxon>
        <taxon>Malvales</taxon>
        <taxon>Malvaceae</taxon>
        <taxon>Byttnerioideae</taxon>
        <taxon>Theobroma</taxon>
    </lineage>
</organism>
<accession>A0AB32W1J3</accession>
<sequence length="594" mass="67808">MGVIKEGRVSGTLPNDESFAVHFPGYPKTTARAIETLGGTEGILRARSSQSNKLELHFRPEDPYSRPAFGELRPCNNLLLKISKKKSADGQSAEASSKVRECSTSGATDSENPKQPSQAEVQISEQEQTNLCADIVSRVSEAYHFDGMADYQHVLAVHADAARKRKRNWAEAEEPPFEKGGFMDVDQEDVMMILPPLFSPKDMPENIVLRPSTILSSKKKQEGVAQNTAEVDLEPGLAIDFNIKEIPKKVNWEELITRGSEQWEWQMIVSKLFDEQPIWPKESVTERLLDKGLKFSHLMLKRLLLGVAYYFSNGPFLRFWIKKGYDPRKDPDSRIYQRTEFRVPEPLRSYSDANTAKKLKHKWEDLCSFRVFPYKCQSFLQLFELDDDYIQQEIRKPPKLATCDGGCLWGVVIGVVGDLGWFSECVLDCLRLRVAVRFLSVYPKDGAESIRKSYSDEFEKLKRSCIYKDVFNSHQQEIRRTNRELIGDEDKERPKSSDNEEDEIDADDDEELDVYETLNLGGEDDEIPLQPDTYLDMENNSRTYLQELFGSFPSVVGGDAIQAADISDGEYQIYEQFSDNNYSDDDDDDDDNDS</sequence>
<dbReference type="GeneID" id="18605820"/>
<dbReference type="GO" id="GO:0006384">
    <property type="term" value="P:transcription initiation at RNA polymerase III promoter"/>
    <property type="evidence" value="ECO:0007669"/>
    <property type="project" value="InterPro"/>
</dbReference>
<dbReference type="GO" id="GO:0005634">
    <property type="term" value="C:nucleus"/>
    <property type="evidence" value="ECO:0007669"/>
    <property type="project" value="UniProtKB-SubCell"/>
</dbReference>
<keyword evidence="2" id="KW-0238">DNA-binding</keyword>
<dbReference type="GO" id="GO:0003677">
    <property type="term" value="F:DNA binding"/>
    <property type="evidence" value="ECO:0007669"/>
    <property type="project" value="UniProtKB-KW"/>
</dbReference>
<dbReference type="RefSeq" id="XP_017973818.1">
    <property type="nucleotide sequence ID" value="XM_018118329.1"/>
</dbReference>
<dbReference type="Gene3D" id="3.30.200.160">
    <property type="entry name" value="TFIIIC, subcomplex tauA, subunit Sfc1, barrel domain"/>
    <property type="match status" value="1"/>
</dbReference>
<dbReference type="PANTHER" id="PTHR13230">
    <property type="entry name" value="GENERAL TRANSCRIPTION FACTOR IIIC, POLYPEPTIDE 5"/>
    <property type="match status" value="1"/>
</dbReference>